<dbReference type="InterPro" id="IPR024011">
    <property type="entry name" value="Biosynth_lucif-like_mOase_dom"/>
</dbReference>
<dbReference type="SUPFAM" id="SSF56801">
    <property type="entry name" value="Acetyl-CoA synthetase-like"/>
    <property type="match status" value="2"/>
</dbReference>
<dbReference type="SUPFAM" id="SSF47336">
    <property type="entry name" value="ACP-like"/>
    <property type="match status" value="1"/>
</dbReference>
<organism evidence="5 6">
    <name type="scientific">Marivita hallyeonensis</name>
    <dbReference type="NCBI Taxonomy" id="996342"/>
    <lineage>
        <taxon>Bacteria</taxon>
        <taxon>Pseudomonadati</taxon>
        <taxon>Pseudomonadota</taxon>
        <taxon>Alphaproteobacteria</taxon>
        <taxon>Rhodobacterales</taxon>
        <taxon>Roseobacteraceae</taxon>
        <taxon>Marivita</taxon>
    </lineage>
</organism>
<dbReference type="SUPFAM" id="SSF50486">
    <property type="entry name" value="FMT C-terminal domain-like"/>
    <property type="match status" value="1"/>
</dbReference>
<dbReference type="GO" id="GO:0031177">
    <property type="term" value="F:phosphopantetheine binding"/>
    <property type="evidence" value="ECO:0007669"/>
    <property type="project" value="InterPro"/>
</dbReference>
<keyword evidence="5" id="KW-0560">Oxidoreductase</keyword>
<dbReference type="PANTHER" id="PTHR45527:SF1">
    <property type="entry name" value="FATTY ACID SYNTHASE"/>
    <property type="match status" value="1"/>
</dbReference>
<dbReference type="NCBIfam" id="TIGR04020">
    <property type="entry name" value="seco_metab_LLM"/>
    <property type="match status" value="1"/>
</dbReference>
<dbReference type="GO" id="GO:0016705">
    <property type="term" value="F:oxidoreductase activity, acting on paired donors, with incorporation or reduction of molecular oxygen"/>
    <property type="evidence" value="ECO:0007669"/>
    <property type="project" value="InterPro"/>
</dbReference>
<feature type="compositionally biased region" description="Basic and acidic residues" evidence="3">
    <location>
        <begin position="1504"/>
        <end position="1516"/>
    </location>
</feature>
<dbReference type="InterPro" id="IPR020806">
    <property type="entry name" value="PKS_PP-bd"/>
</dbReference>
<proteinExistence type="predicted"/>
<dbReference type="PANTHER" id="PTHR45527">
    <property type="entry name" value="NONRIBOSOMAL PEPTIDE SYNTHETASE"/>
    <property type="match status" value="1"/>
</dbReference>
<dbReference type="InterPro" id="IPR005793">
    <property type="entry name" value="Formyl_trans_C"/>
</dbReference>
<dbReference type="InterPro" id="IPR036661">
    <property type="entry name" value="Luciferase-like_sf"/>
</dbReference>
<dbReference type="InterPro" id="IPR011251">
    <property type="entry name" value="Luciferase-like_dom"/>
</dbReference>
<keyword evidence="5" id="KW-0503">Monooxygenase</keyword>
<dbReference type="InterPro" id="IPR036477">
    <property type="entry name" value="Formyl_transf_N_sf"/>
</dbReference>
<dbReference type="InterPro" id="IPR042099">
    <property type="entry name" value="ANL_N_sf"/>
</dbReference>
<dbReference type="Proteomes" id="UP000184221">
    <property type="component" value="Unassembled WGS sequence"/>
</dbReference>
<dbReference type="PROSITE" id="PS50075">
    <property type="entry name" value="CARRIER"/>
    <property type="match status" value="1"/>
</dbReference>
<evidence type="ECO:0000256" key="1">
    <source>
        <dbReference type="ARBA" id="ARBA00022450"/>
    </source>
</evidence>
<feature type="region of interest" description="Disordered" evidence="3">
    <location>
        <begin position="1480"/>
        <end position="1527"/>
    </location>
</feature>
<dbReference type="Gene3D" id="3.40.50.980">
    <property type="match status" value="2"/>
</dbReference>
<dbReference type="Pfam" id="PF00296">
    <property type="entry name" value="Bac_luciferase"/>
    <property type="match status" value="1"/>
</dbReference>
<dbReference type="FunFam" id="3.30.300.30:FF:000010">
    <property type="entry name" value="Enterobactin synthetase component F"/>
    <property type="match status" value="1"/>
</dbReference>
<dbReference type="Gene3D" id="3.40.50.12230">
    <property type="match status" value="1"/>
</dbReference>
<dbReference type="SUPFAM" id="SSF53328">
    <property type="entry name" value="Formyltransferase"/>
    <property type="match status" value="1"/>
</dbReference>
<dbReference type="RefSeq" id="WP_072778246.1">
    <property type="nucleotide sequence ID" value="NZ_FQXC01000003.1"/>
</dbReference>
<dbReference type="EMBL" id="FQXC01000003">
    <property type="protein sequence ID" value="SHH65118.1"/>
    <property type="molecule type" value="Genomic_DNA"/>
</dbReference>
<evidence type="ECO:0000259" key="4">
    <source>
        <dbReference type="PROSITE" id="PS50075"/>
    </source>
</evidence>
<feature type="compositionally biased region" description="Basic residues" evidence="3">
    <location>
        <begin position="1517"/>
        <end position="1527"/>
    </location>
</feature>
<dbReference type="Pfam" id="PF00501">
    <property type="entry name" value="AMP-binding"/>
    <property type="match status" value="2"/>
</dbReference>
<dbReference type="Gene3D" id="1.10.1200.10">
    <property type="entry name" value="ACP-like"/>
    <property type="match status" value="1"/>
</dbReference>
<dbReference type="InterPro" id="IPR036736">
    <property type="entry name" value="ACP-like_sf"/>
</dbReference>
<dbReference type="InterPro" id="IPR009081">
    <property type="entry name" value="PP-bd_ACP"/>
</dbReference>
<dbReference type="GO" id="GO:0005737">
    <property type="term" value="C:cytoplasm"/>
    <property type="evidence" value="ECO:0007669"/>
    <property type="project" value="TreeGrafter"/>
</dbReference>
<dbReference type="GO" id="GO:0004497">
    <property type="term" value="F:monooxygenase activity"/>
    <property type="evidence" value="ECO:0007669"/>
    <property type="project" value="UniProtKB-KW"/>
</dbReference>
<dbReference type="InterPro" id="IPR020845">
    <property type="entry name" value="AMP-binding_CS"/>
</dbReference>
<dbReference type="Gene3D" id="3.40.50.12780">
    <property type="entry name" value="N-terminal domain of ligase-like"/>
    <property type="match status" value="1"/>
</dbReference>
<evidence type="ECO:0000313" key="5">
    <source>
        <dbReference type="EMBL" id="SHH65118.1"/>
    </source>
</evidence>
<dbReference type="InterPro" id="IPR025110">
    <property type="entry name" value="AMP-bd_C"/>
</dbReference>
<dbReference type="GO" id="GO:0043041">
    <property type="term" value="P:amino acid activation for nonribosomal peptide biosynthetic process"/>
    <property type="evidence" value="ECO:0007669"/>
    <property type="project" value="TreeGrafter"/>
</dbReference>
<feature type="domain" description="Carrier" evidence="4">
    <location>
        <begin position="1405"/>
        <end position="1481"/>
    </location>
</feature>
<name>A0A1M5UQN0_9RHOB</name>
<keyword evidence="6" id="KW-1185">Reference proteome</keyword>
<dbReference type="OrthoDB" id="9803968at2"/>
<dbReference type="SMART" id="SM00823">
    <property type="entry name" value="PKS_PP"/>
    <property type="match status" value="1"/>
</dbReference>
<dbReference type="SUPFAM" id="SSF51679">
    <property type="entry name" value="Bacterial luciferase-like"/>
    <property type="match status" value="1"/>
</dbReference>
<dbReference type="FunFam" id="3.40.50.980:FF:000001">
    <property type="entry name" value="Non-ribosomal peptide synthetase"/>
    <property type="match status" value="1"/>
</dbReference>
<dbReference type="Gene3D" id="3.20.20.30">
    <property type="entry name" value="Luciferase-like domain"/>
    <property type="match status" value="1"/>
</dbReference>
<sequence length="1527" mass="164655">MTHFETIIIGDESLTQHCADTLLAEGHTLSALVTGNPDLVTWAQKRGIRVEAHGGDLAARLQDAPVDWLLSIANLKVLPPDVLALAREGAVNFHDGPLPRRAGLNAPVWALIDGEATHGITWHLIDDGIDTGDILVQKAIDVSPEDTALTLNTKCYEAGLTSFPDLLTELTTGLPSRRAQDTSQRTLHALADRPEANGVLSFDDSADTALRIVRALDHGGYWNPLCTAKVLAGDTVLHLGQANKTETSAVPGTVIEIDAESLTVAFADGALKLTGLRTSDGKPADPTRYIALGQTLTSLSDRDRKAITDTFRTIAKRDGYLRGILAETHPLALPFLSTKTGDVKTTQIDADSAQLAPALTVLCKRLARGANAAIALTNSDLQASARFGLASAWVPVSVDALDGGIPNPSVSFATDLALRDASLGAIDTPALAISHAAGPLLGAAITFEVSGDQVNAHVDTGRIAPDFAQILIQRLEWIAQHIAEGHDLSTEQSLPEAERNAIIETFNATTQTVDGPETMHAAFEAQVDKTPDAIAVVHEDTEITFATLNEHANRIAHTLRDMGITADTMVGLHCNRGPDLVAAALGILKAGGAYVPLDPDYPADRIAHYLSDSGAPVVITQTALEDTLPSNKADRLVMDRDRRLAAAPKTNPEPVATGKDLAYVIYTSGSTGTPKGVMIEHRNVMNFYAGMDAVVPDREDATWLAVTSLSFDISVLELFYTMTRGIKVVLPSASNRGIISGGASRKSSDGMEFSIYYWGNDDGVGRDKYRLLLEGAKFADENGFCAVWTPERHFHAFGGPYPNPSVTGAAVAGVTKQIGVRAGSCVAPLHHPARIAEEWSVIDNLTNGRAGLAIASGWQPDDFVLRPENTPPDNKPAMFEAIEQVRKLWRGEPVAFPRKDGKMHEVVTQPRPVSKELPIWVTTAGNPETWREAGRNGANVLTHLLGQSIEEVSEKIGIYRHALREAGHDPHRFTVTLMLHTCLAGTRDEAREIAREPMKDYLRSAAGLIKQYAWAFPAFKRPEGVKNAFELNLGDLSEDDLEGILDFAFERYFNDSGLFGTIEDALQRVEQLQAIGVSEIACLIDYGIATDQVLEGLKPLADVVRQSAPSLDHHDDDYSIAAMLGRHNVTHMQCTPSMARMIAMDDDARAGLKGLKHIFLGGEALPGALVADLGEATTATVTNMYGPTETTIWSSTEVATADDSTVNIGTPIANTQLYVLDPDLVPVGIGEEGELWIGGQGVTRGYWNRAELTADRFRDNPFAPGRMYRTGDLVQRRPDGRLNFLGRVDHQVKLRGFRIELGEIESILEEVEGITQAVVLAREDTPGDTRLVAYVTATSEPDTKALRTALADRLPDYMVPSHFVTLASFPVTPNKKIDRNALPAPQSAPMRAAPQIKTPSNGTSKADEGLRRDIADIWSEVLGVSDIAAEDNFFDLGGHSLLAVQTHRAIRDRLSLPKLSITDIFQFPTLGALADRVAKLGGGPQQPTQPAAKATVTPMPKPAATDRAKARSDAMARRRAMRARRQA</sequence>
<dbReference type="Pfam" id="PF00550">
    <property type="entry name" value="PP-binding"/>
    <property type="match status" value="1"/>
</dbReference>
<dbReference type="GO" id="GO:0044550">
    <property type="term" value="P:secondary metabolite biosynthetic process"/>
    <property type="evidence" value="ECO:0007669"/>
    <property type="project" value="TreeGrafter"/>
</dbReference>
<dbReference type="InterPro" id="IPR045851">
    <property type="entry name" value="AMP-bd_C_sf"/>
</dbReference>
<keyword evidence="2" id="KW-0597">Phosphoprotein</keyword>
<dbReference type="Pfam" id="PF00551">
    <property type="entry name" value="Formyl_trans_N"/>
    <property type="match status" value="1"/>
</dbReference>
<dbReference type="InterPro" id="IPR002376">
    <property type="entry name" value="Formyl_transf_N"/>
</dbReference>
<accession>A0A1M5UQN0</accession>
<gene>
    <name evidence="5" type="ORF">SAMN05443551_2748</name>
</gene>
<protein>
    <submittedName>
        <fullName evidence="5">Natural product biosynthesis luciferase-like monooxygenase domain-containing protein</fullName>
    </submittedName>
</protein>
<dbReference type="Pfam" id="PF02911">
    <property type="entry name" value="Formyl_trans_C"/>
    <property type="match status" value="1"/>
</dbReference>
<dbReference type="CDD" id="cd08700">
    <property type="entry name" value="FMT_C_OzmH_like"/>
    <property type="match status" value="1"/>
</dbReference>
<dbReference type="InterPro" id="IPR000873">
    <property type="entry name" value="AMP-dep_synth/lig_dom"/>
</dbReference>
<keyword evidence="1" id="KW-0596">Phosphopantetheine</keyword>
<dbReference type="Pfam" id="PF13193">
    <property type="entry name" value="AMP-binding_C"/>
    <property type="match status" value="1"/>
</dbReference>
<evidence type="ECO:0000256" key="2">
    <source>
        <dbReference type="ARBA" id="ARBA00022553"/>
    </source>
</evidence>
<dbReference type="CDD" id="cd05930">
    <property type="entry name" value="A_NRPS"/>
    <property type="match status" value="1"/>
</dbReference>
<feature type="region of interest" description="Disordered" evidence="3">
    <location>
        <begin position="1377"/>
        <end position="1408"/>
    </location>
</feature>
<reference evidence="5 6" key="1">
    <citation type="submission" date="2016-11" db="EMBL/GenBank/DDBJ databases">
        <authorList>
            <person name="Jaros S."/>
            <person name="Januszkiewicz K."/>
            <person name="Wedrychowicz H."/>
        </authorList>
    </citation>
    <scope>NUCLEOTIDE SEQUENCE [LARGE SCALE GENOMIC DNA]</scope>
    <source>
        <strain evidence="5 6">DSM 29431</strain>
    </source>
</reference>
<dbReference type="Gene3D" id="3.30.300.30">
    <property type="match status" value="1"/>
</dbReference>
<dbReference type="PROSITE" id="PS00455">
    <property type="entry name" value="AMP_BINDING"/>
    <property type="match status" value="1"/>
</dbReference>
<dbReference type="InterPro" id="IPR011034">
    <property type="entry name" value="Formyl_transferase-like_C_sf"/>
</dbReference>
<evidence type="ECO:0000313" key="6">
    <source>
        <dbReference type="Proteomes" id="UP000184221"/>
    </source>
</evidence>
<evidence type="ECO:0000256" key="3">
    <source>
        <dbReference type="SAM" id="MobiDB-lite"/>
    </source>
</evidence>
<dbReference type="STRING" id="996342.SAMN05443551_2748"/>